<organism evidence="1">
    <name type="scientific">marine metagenome</name>
    <dbReference type="NCBI Taxonomy" id="408172"/>
    <lineage>
        <taxon>unclassified sequences</taxon>
        <taxon>metagenomes</taxon>
        <taxon>ecological metagenomes</taxon>
    </lineage>
</organism>
<evidence type="ECO:0000313" key="1">
    <source>
        <dbReference type="EMBL" id="SVD04723.1"/>
    </source>
</evidence>
<reference evidence="1" key="1">
    <citation type="submission" date="2018-05" db="EMBL/GenBank/DDBJ databases">
        <authorList>
            <person name="Lanie J.A."/>
            <person name="Ng W.-L."/>
            <person name="Kazmierczak K.M."/>
            <person name="Andrzejewski T.M."/>
            <person name="Davidsen T.M."/>
            <person name="Wayne K.J."/>
            <person name="Tettelin H."/>
            <person name="Glass J.I."/>
            <person name="Rusch D."/>
            <person name="Podicherti R."/>
            <person name="Tsui H.-C.T."/>
            <person name="Winkler M.E."/>
        </authorList>
    </citation>
    <scope>NUCLEOTIDE SEQUENCE</scope>
</reference>
<proteinExistence type="predicted"/>
<gene>
    <name evidence="1" type="ORF">METZ01_LOCUS357577</name>
</gene>
<dbReference type="EMBL" id="UINC01126320">
    <property type="protein sequence ID" value="SVD04723.1"/>
    <property type="molecule type" value="Genomic_DNA"/>
</dbReference>
<dbReference type="AlphaFoldDB" id="A0A382S4C6"/>
<protein>
    <submittedName>
        <fullName evidence="1">Uncharacterized protein</fullName>
    </submittedName>
</protein>
<feature type="non-terminal residue" evidence="1">
    <location>
        <position position="148"/>
    </location>
</feature>
<accession>A0A382S4C6</accession>
<name>A0A382S4C6_9ZZZZ</name>
<sequence>MKYIINIILLINFCFSSNIETYNISFDRSVVESDILIDSYSGNLFSNKEFLFVDILSPLKQNFIIKDNKTILYYPDENKAISIINDSYPIVPFFHTLKAFPLEDFGLSEKGYILDSTQFFSDKKIIISYWTPPKELQKNIYKLELSIK</sequence>